<dbReference type="EMBL" id="JBBWWQ010000021">
    <property type="protein sequence ID" value="KAK8914077.1"/>
    <property type="molecule type" value="Genomic_DNA"/>
</dbReference>
<sequence>MLHWDPKHLNSAFQTKDLGNLRYFLGLEVARRPDGLVLSQRKYYTDLLQDVGYSGCKPADTPMDVNHKLSTHGSGTDPVLTNPEYYRCLVGKLIYLTVTRPDISFAVGVVPLMIGVPQLVFAPTLVDTLLPGVAKKQSVVARSSAEAEYRAMTSVVSKLTWLEGLLNDTTEDNTEDIAAKDQPVLRKSSVIVSAAHHKSKKKKKKKDMPKSAKFKAEESLDSILEELSIEVKASPVNISPNANDRKENVLDATKKHGRSSILKVDPKYLKAENELRKIFGSRVVSSLENNEIGGNSSQMYGGRRAIHHPRRTILVTPSSYWSRWDGSLSMELVEVKDGLNYFRYVHSAAYSHAQESFEVAKSANDLNAIAAILAHYPYHIESLLTFSEVFKFSGEHQSSADVLAKSLFALECAWHPLFTPMQGNCQLKFIHDTNKQFFTALFCHMKNLDRRGCHRSALEVCKLLLSLDYDDPKGALLCIDYFSLRAQEYRWLEDFAGEYRCDNSLWMFPNFLYSLAFTRFFIEHDESSTDSTEQTEKATSTDLMKQALMLHPLVLQKLVAKTPLKESIWTQILNNSFFGSAKAGSPTLEHLINIYAERSYLIWRYPELQGLLKVAALQVMESLKESTTEARNWACVREEAFPSEKNEYSHLLVSDFSDSIPTIPPEELRHFMVRPHLHEIRPDVEGDVNPEIAHVPREVTGGNAAVMFFESLMPWFNFVENQGLDEDHDPNIQ</sequence>
<protein>
    <recommendedName>
        <fullName evidence="3">Reverse transcriptase Ty1/copia-type domain-containing protein</fullName>
    </recommendedName>
</protein>
<organism evidence="1 2">
    <name type="scientific">Platanthera zijinensis</name>
    <dbReference type="NCBI Taxonomy" id="2320716"/>
    <lineage>
        <taxon>Eukaryota</taxon>
        <taxon>Viridiplantae</taxon>
        <taxon>Streptophyta</taxon>
        <taxon>Embryophyta</taxon>
        <taxon>Tracheophyta</taxon>
        <taxon>Spermatophyta</taxon>
        <taxon>Magnoliopsida</taxon>
        <taxon>Liliopsida</taxon>
        <taxon>Asparagales</taxon>
        <taxon>Orchidaceae</taxon>
        <taxon>Orchidoideae</taxon>
        <taxon>Orchideae</taxon>
        <taxon>Orchidinae</taxon>
        <taxon>Platanthera</taxon>
    </lineage>
</organism>
<accession>A0AAP0AT88</accession>
<comment type="caution">
    <text evidence="1">The sequence shown here is derived from an EMBL/GenBank/DDBJ whole genome shotgun (WGS) entry which is preliminary data.</text>
</comment>
<name>A0AAP0AT88_9ASPA</name>
<evidence type="ECO:0000313" key="2">
    <source>
        <dbReference type="Proteomes" id="UP001418222"/>
    </source>
</evidence>
<dbReference type="Proteomes" id="UP001418222">
    <property type="component" value="Unassembled WGS sequence"/>
</dbReference>
<evidence type="ECO:0000313" key="1">
    <source>
        <dbReference type="EMBL" id="KAK8914077.1"/>
    </source>
</evidence>
<dbReference type="PANTHER" id="PTHR22684:SF0">
    <property type="entry name" value="RIBOSOME QUALITY CONTROL COMPLEX SUBUNIT TCF25"/>
    <property type="match status" value="1"/>
</dbReference>
<dbReference type="GO" id="GO:1990112">
    <property type="term" value="C:RQC complex"/>
    <property type="evidence" value="ECO:0007669"/>
    <property type="project" value="TreeGrafter"/>
</dbReference>
<dbReference type="AlphaFoldDB" id="A0AAP0AT88"/>
<dbReference type="InterPro" id="IPR006994">
    <property type="entry name" value="TCF25/Rqc1"/>
</dbReference>
<gene>
    <name evidence="1" type="ORF">KSP39_PZI023746</name>
</gene>
<keyword evidence="2" id="KW-1185">Reference proteome</keyword>
<dbReference type="PANTHER" id="PTHR22684">
    <property type="entry name" value="NULP1-RELATED"/>
    <property type="match status" value="1"/>
</dbReference>
<reference evidence="1 2" key="1">
    <citation type="journal article" date="2022" name="Nat. Plants">
        <title>Genomes of leafy and leafless Platanthera orchids illuminate the evolution of mycoheterotrophy.</title>
        <authorList>
            <person name="Li M.H."/>
            <person name="Liu K.W."/>
            <person name="Li Z."/>
            <person name="Lu H.C."/>
            <person name="Ye Q.L."/>
            <person name="Zhang D."/>
            <person name="Wang J.Y."/>
            <person name="Li Y.F."/>
            <person name="Zhong Z.M."/>
            <person name="Liu X."/>
            <person name="Yu X."/>
            <person name="Liu D.K."/>
            <person name="Tu X.D."/>
            <person name="Liu B."/>
            <person name="Hao Y."/>
            <person name="Liao X.Y."/>
            <person name="Jiang Y.T."/>
            <person name="Sun W.H."/>
            <person name="Chen J."/>
            <person name="Chen Y.Q."/>
            <person name="Ai Y."/>
            <person name="Zhai J.W."/>
            <person name="Wu S.S."/>
            <person name="Zhou Z."/>
            <person name="Hsiao Y.Y."/>
            <person name="Wu W.L."/>
            <person name="Chen Y.Y."/>
            <person name="Lin Y.F."/>
            <person name="Hsu J.L."/>
            <person name="Li C.Y."/>
            <person name="Wang Z.W."/>
            <person name="Zhao X."/>
            <person name="Zhong W.Y."/>
            <person name="Ma X.K."/>
            <person name="Ma L."/>
            <person name="Huang J."/>
            <person name="Chen G.Z."/>
            <person name="Huang M.Z."/>
            <person name="Huang L."/>
            <person name="Peng D.H."/>
            <person name="Luo Y.B."/>
            <person name="Zou S.Q."/>
            <person name="Chen S.P."/>
            <person name="Lan S."/>
            <person name="Tsai W.C."/>
            <person name="Van de Peer Y."/>
            <person name="Liu Z.J."/>
        </authorList>
    </citation>
    <scope>NUCLEOTIDE SEQUENCE [LARGE SCALE GENOMIC DNA]</scope>
    <source>
        <strain evidence="1">Lor287</strain>
    </source>
</reference>
<proteinExistence type="predicted"/>
<dbReference type="Pfam" id="PF04910">
    <property type="entry name" value="Tcf25"/>
    <property type="match status" value="1"/>
</dbReference>
<evidence type="ECO:0008006" key="3">
    <source>
        <dbReference type="Google" id="ProtNLM"/>
    </source>
</evidence>